<dbReference type="EMBL" id="LR796885">
    <property type="protein sequence ID" value="CAB4172604.1"/>
    <property type="molecule type" value="Genomic_DNA"/>
</dbReference>
<reference evidence="2" key="1">
    <citation type="submission" date="2020-05" db="EMBL/GenBank/DDBJ databases">
        <authorList>
            <person name="Chiriac C."/>
            <person name="Salcher M."/>
            <person name="Ghai R."/>
            <person name="Kavagutti S V."/>
        </authorList>
    </citation>
    <scope>NUCLEOTIDE SEQUENCE</scope>
</reference>
<proteinExistence type="predicted"/>
<organism evidence="2">
    <name type="scientific">uncultured Caudovirales phage</name>
    <dbReference type="NCBI Taxonomy" id="2100421"/>
    <lineage>
        <taxon>Viruses</taxon>
        <taxon>Duplodnaviria</taxon>
        <taxon>Heunggongvirae</taxon>
        <taxon>Uroviricota</taxon>
        <taxon>Caudoviricetes</taxon>
        <taxon>Peduoviridae</taxon>
        <taxon>Maltschvirus</taxon>
        <taxon>Maltschvirus maltsch</taxon>
    </lineage>
</organism>
<feature type="domain" description="DNA-binding protein H-NS-like C-terminal" evidence="1">
    <location>
        <begin position="54"/>
        <end position="97"/>
    </location>
</feature>
<protein>
    <submittedName>
        <fullName evidence="2">Hns DNA-binding protein H-NS</fullName>
    </submittedName>
</protein>
<dbReference type="InterPro" id="IPR037150">
    <property type="entry name" value="H-NS_C_dom_sf"/>
</dbReference>
<dbReference type="SUPFAM" id="SSF81273">
    <property type="entry name" value="H-NS histone-like proteins"/>
    <property type="match status" value="1"/>
</dbReference>
<dbReference type="Gene3D" id="4.10.430.10">
    <property type="entry name" value="Histone-like protein H-NS, C-terminal domain"/>
    <property type="match status" value="1"/>
</dbReference>
<accession>A0A6J5PZ34</accession>
<evidence type="ECO:0000313" key="2">
    <source>
        <dbReference type="EMBL" id="CAB4172604.1"/>
    </source>
</evidence>
<dbReference type="Pfam" id="PF00816">
    <property type="entry name" value="Histone_HNS"/>
    <property type="match status" value="1"/>
</dbReference>
<dbReference type="InterPro" id="IPR027444">
    <property type="entry name" value="H-NS_C_dom"/>
</dbReference>
<dbReference type="GO" id="GO:0003677">
    <property type="term" value="F:DNA binding"/>
    <property type="evidence" value="ECO:0007669"/>
    <property type="project" value="UniProtKB-KW"/>
</dbReference>
<keyword evidence="2" id="KW-0238">DNA-binding</keyword>
<evidence type="ECO:0000259" key="1">
    <source>
        <dbReference type="SMART" id="SM00528"/>
    </source>
</evidence>
<gene>
    <name evidence="2" type="ORF">UFOVP935_49</name>
</gene>
<name>A0A6J5PZ34_9CAUD</name>
<sequence>MPTYQELVAQKAAIDAQIEEARKTEVSEAVAEVKRLVGEYGLSAVDCGFGAKPKKAGCKVPVKYRGPNGEAWTGRGKAPAWIVAHEASGHSRTSLLAN</sequence>
<dbReference type="SMART" id="SM00528">
    <property type="entry name" value="HNS"/>
    <property type="match status" value="1"/>
</dbReference>